<protein>
    <submittedName>
        <fullName evidence="1">CDP-diacylglycerol synthase 1</fullName>
    </submittedName>
</protein>
<reference evidence="1" key="1">
    <citation type="submission" date="2020-11" db="EMBL/GenBank/DDBJ databases">
        <authorList>
            <person name="Davenport K.M."/>
            <person name="Bickhart D.M."/>
            <person name="Smith T.P.L."/>
            <person name="Murdoch B.M."/>
            <person name="Rosen B.D."/>
        </authorList>
    </citation>
    <scope>NUCLEOTIDE SEQUENCE [LARGE SCALE GENOMIC DNA]</scope>
    <source>
        <strain evidence="1">OAR_USU_Benz2616</strain>
    </source>
</reference>
<gene>
    <name evidence="1" type="primary">CDS1</name>
</gene>
<proteinExistence type="predicted"/>
<organism evidence="1">
    <name type="scientific">Ovis aries</name>
    <name type="common">Sheep</name>
    <dbReference type="NCBI Taxonomy" id="9940"/>
    <lineage>
        <taxon>Eukaryota</taxon>
        <taxon>Metazoa</taxon>
        <taxon>Chordata</taxon>
        <taxon>Craniata</taxon>
        <taxon>Vertebrata</taxon>
        <taxon>Euteleostomi</taxon>
        <taxon>Mammalia</taxon>
        <taxon>Eutheria</taxon>
        <taxon>Laurasiatheria</taxon>
        <taxon>Artiodactyla</taxon>
        <taxon>Ruminantia</taxon>
        <taxon>Pecora</taxon>
        <taxon>Bovidae</taxon>
        <taxon>Caprinae</taxon>
        <taxon>Ovis</taxon>
    </lineage>
</organism>
<reference evidence="1" key="2">
    <citation type="submission" date="2025-08" db="UniProtKB">
        <authorList>
            <consortium name="Ensembl"/>
        </authorList>
    </citation>
    <scope>IDENTIFICATION</scope>
</reference>
<reference evidence="1" key="3">
    <citation type="submission" date="2025-09" db="UniProtKB">
        <authorList>
            <consortium name="Ensembl"/>
        </authorList>
    </citation>
    <scope>IDENTIFICATION</scope>
</reference>
<sequence length="193" mass="20077">LRVGTRTWQPAAALRRAPAFSARAGLPEPAPGAALAGGGHERSLVDAVLGVTRRGGGGGSGAFRWGAGGGRGEACEWPRLGGTSRPRAQARISGALEPEMWELRHRGGGGPGPGGEAAAPPREGEAAGGDHETESTSDKMEKLVDSWNSYSDDDFVVFPDHLYGILYADASGKCFVFAQVSLASFYSINIELI</sequence>
<name>A0AC11E7P5_SHEEP</name>
<accession>A0AC11E7P5</accession>
<dbReference type="Ensembl" id="ENSOART00020055535.1">
    <property type="protein sequence ID" value="ENSOARP00020052506.1"/>
    <property type="gene ID" value="ENSOARG00020015132.2"/>
</dbReference>
<evidence type="ECO:0000313" key="1">
    <source>
        <dbReference type="Ensembl" id="ENSOARP00020052506.1"/>
    </source>
</evidence>